<dbReference type="EMBL" id="PEYW01000001">
    <property type="protein sequence ID" value="PIS21150.1"/>
    <property type="molecule type" value="Genomic_DNA"/>
</dbReference>
<feature type="transmembrane region" description="Helical" evidence="1">
    <location>
        <begin position="248"/>
        <end position="269"/>
    </location>
</feature>
<dbReference type="AlphaFoldDB" id="A0A2H0X886"/>
<keyword evidence="1" id="KW-1133">Transmembrane helix</keyword>
<dbReference type="PANTHER" id="PTHR43685">
    <property type="entry name" value="GLYCOSYLTRANSFERASE"/>
    <property type="match status" value="1"/>
</dbReference>
<feature type="transmembrane region" description="Helical" evidence="1">
    <location>
        <begin position="275"/>
        <end position="293"/>
    </location>
</feature>
<evidence type="ECO:0000256" key="1">
    <source>
        <dbReference type="SAM" id="Phobius"/>
    </source>
</evidence>
<evidence type="ECO:0000259" key="2">
    <source>
        <dbReference type="Pfam" id="PF00535"/>
    </source>
</evidence>
<reference evidence="4" key="1">
    <citation type="submission" date="2017-09" db="EMBL/GenBank/DDBJ databases">
        <title>Depth-based differentiation of microbial function through sediment-hosted aquifers and enrichment of novel symbionts in the deep terrestrial subsurface.</title>
        <authorList>
            <person name="Probst A.J."/>
            <person name="Ladd B."/>
            <person name="Jarett J.K."/>
            <person name="Geller-Mcgrath D.E."/>
            <person name="Sieber C.M.K."/>
            <person name="Emerson J.B."/>
            <person name="Anantharaman K."/>
            <person name="Thomas B.C."/>
            <person name="Malmstrom R."/>
            <person name="Stieglmeier M."/>
            <person name="Klingl A."/>
            <person name="Woyke T."/>
            <person name="Ryan C.M."/>
            <person name="Banfield J.F."/>
        </authorList>
    </citation>
    <scope>NUCLEOTIDE SEQUENCE [LARGE SCALE GENOMIC DNA]</scope>
</reference>
<dbReference type="InterPro" id="IPR029044">
    <property type="entry name" value="Nucleotide-diphossugar_trans"/>
</dbReference>
<dbReference type="Proteomes" id="UP000231414">
    <property type="component" value="Unassembled WGS sequence"/>
</dbReference>
<dbReference type="Gene3D" id="3.90.550.10">
    <property type="entry name" value="Spore Coat Polysaccharide Biosynthesis Protein SpsA, Chain A"/>
    <property type="match status" value="1"/>
</dbReference>
<protein>
    <recommendedName>
        <fullName evidence="2">Glycosyltransferase 2-like domain-containing protein</fullName>
    </recommendedName>
</protein>
<evidence type="ECO:0000313" key="4">
    <source>
        <dbReference type="Proteomes" id="UP000231414"/>
    </source>
</evidence>
<accession>A0A2H0X886</accession>
<dbReference type="PANTHER" id="PTHR43685:SF3">
    <property type="entry name" value="SLR2126 PROTEIN"/>
    <property type="match status" value="1"/>
</dbReference>
<comment type="caution">
    <text evidence="3">The sequence shown here is derived from an EMBL/GenBank/DDBJ whole genome shotgun (WGS) entry which is preliminary data.</text>
</comment>
<feature type="transmembrane region" description="Helical" evidence="1">
    <location>
        <begin position="305"/>
        <end position="328"/>
    </location>
</feature>
<evidence type="ECO:0000313" key="3">
    <source>
        <dbReference type="EMBL" id="PIS21150.1"/>
    </source>
</evidence>
<dbReference type="InterPro" id="IPR001173">
    <property type="entry name" value="Glyco_trans_2-like"/>
</dbReference>
<dbReference type="Pfam" id="PF00535">
    <property type="entry name" value="Glycos_transf_2"/>
    <property type="match status" value="1"/>
</dbReference>
<keyword evidence="1" id="KW-0812">Transmembrane</keyword>
<keyword evidence="1" id="KW-0472">Membrane</keyword>
<proteinExistence type="predicted"/>
<organism evidence="3 4">
    <name type="scientific">candidate division WWE3 bacterium CG08_land_8_20_14_0_20_43_13</name>
    <dbReference type="NCBI Taxonomy" id="1975087"/>
    <lineage>
        <taxon>Bacteria</taxon>
        <taxon>Katanobacteria</taxon>
    </lineage>
</organism>
<feature type="domain" description="Glycosyltransferase 2-like" evidence="2">
    <location>
        <begin position="10"/>
        <end position="129"/>
    </location>
</feature>
<dbReference type="SUPFAM" id="SSF53448">
    <property type="entry name" value="Nucleotide-diphospho-sugar transferases"/>
    <property type="match status" value="1"/>
</dbReference>
<name>A0A2H0X886_UNCKA</name>
<gene>
    <name evidence="3" type="ORF">COT52_00015</name>
</gene>
<dbReference type="InterPro" id="IPR050834">
    <property type="entry name" value="Glycosyltransf_2"/>
</dbReference>
<sequence>MTYMTYPKVSIIIPVRQINQNLKEHLPKYQELDYPDFEVLIHVDQKKPEPSEQWPKVKIIYQPGVSAPPQKRNTLAKEARGKILAFIDDDAYPDPNWLTEAGRWFSEEKVAAVGGPNITHPQDNLWQRVGGLVWGSWLGSGGSGLNRVEKMGKYKGREINDWASVNLLVRKSDFEELGGFINQYYPGEDTKLCLDINQKLNKKIMYEPEAVVYHHRRAIFIPHLKQVGAYGRHRGRFAKIFPQTSRKIGYFLPSLFVLGLCLGPIAGVVFPPLMFAYLLCVTAYCCLLIYSGYQVYKKSRRLAEALLVIPAIFATHLWYGIMFIKGLLTPEYEGLGNY</sequence>